<protein>
    <submittedName>
        <fullName evidence="1">Aldose 1-epimerase</fullName>
        <ecNumber evidence="1">5.1.3.3</ecNumber>
    </submittedName>
</protein>
<dbReference type="GO" id="GO:0030246">
    <property type="term" value="F:carbohydrate binding"/>
    <property type="evidence" value="ECO:0007669"/>
    <property type="project" value="InterPro"/>
</dbReference>
<keyword evidence="1" id="KW-0413">Isomerase</keyword>
<dbReference type="GO" id="GO:0006006">
    <property type="term" value="P:glucose metabolic process"/>
    <property type="evidence" value="ECO:0007669"/>
    <property type="project" value="TreeGrafter"/>
</dbReference>
<dbReference type="RefSeq" id="WP_184885332.1">
    <property type="nucleotide sequence ID" value="NZ_BOOV01000011.1"/>
</dbReference>
<dbReference type="InterPro" id="IPR037480">
    <property type="entry name" value="YihR-like"/>
</dbReference>
<dbReference type="PANTHER" id="PTHR10091:SF0">
    <property type="entry name" value="GALACTOSE MUTAROTASE"/>
    <property type="match status" value="1"/>
</dbReference>
<dbReference type="EMBL" id="JACHND010000001">
    <property type="protein sequence ID" value="MBB4704343.1"/>
    <property type="molecule type" value="Genomic_DNA"/>
</dbReference>
<dbReference type="PANTHER" id="PTHR10091">
    <property type="entry name" value="ALDOSE-1-EPIMERASE"/>
    <property type="match status" value="1"/>
</dbReference>
<dbReference type="Pfam" id="PF01263">
    <property type="entry name" value="Aldose_epim"/>
    <property type="match status" value="1"/>
</dbReference>
<name>A0A7W7DFD9_9ACTN</name>
<dbReference type="AlphaFoldDB" id="A0A7W7DFD9"/>
<proteinExistence type="predicted"/>
<dbReference type="Gene3D" id="2.70.98.10">
    <property type="match status" value="1"/>
</dbReference>
<dbReference type="InterPro" id="IPR014718">
    <property type="entry name" value="GH-type_carb-bd"/>
</dbReference>
<sequence length="297" mass="31290">MPQYVIQGGDYRAVISGSGGALRILRHGDRDLVTSWPQDGPVPFYSGTLLAPWPNRVAHGRYTFRGETFQVPVNEPERGHALHGLVAFAGWRAAGPHADGDASVRLTHTVEPSPGYPFRLRLEVRHALGPGGLTTTLTAENTGDLPAPYGCGTHPWLIAGDGPESGWELALPADRVLLTDEELLPAALRPVEETPFDFRDPRPIGGTSADHAFTGLAMGPDGLTGVGLRGPGGGGVRIAWDPAVLPWAQVCTGTGFGHRGIAVEPMTCPADAFNSGTDLVVLDPGAKHEAGWTISAL</sequence>
<reference evidence="1 2" key="1">
    <citation type="submission" date="2020-08" db="EMBL/GenBank/DDBJ databases">
        <title>Sequencing the genomes of 1000 actinobacteria strains.</title>
        <authorList>
            <person name="Klenk H.-P."/>
        </authorList>
    </citation>
    <scope>NUCLEOTIDE SEQUENCE [LARGE SCALE GENOMIC DNA]</scope>
    <source>
        <strain evidence="1 2">DSM 45784</strain>
    </source>
</reference>
<organism evidence="1 2">
    <name type="scientific">Sphaerisporangium siamense</name>
    <dbReference type="NCBI Taxonomy" id="795645"/>
    <lineage>
        <taxon>Bacteria</taxon>
        <taxon>Bacillati</taxon>
        <taxon>Actinomycetota</taxon>
        <taxon>Actinomycetes</taxon>
        <taxon>Streptosporangiales</taxon>
        <taxon>Streptosporangiaceae</taxon>
        <taxon>Sphaerisporangium</taxon>
    </lineage>
</organism>
<dbReference type="EC" id="5.1.3.3" evidence="1"/>
<dbReference type="SUPFAM" id="SSF74650">
    <property type="entry name" value="Galactose mutarotase-like"/>
    <property type="match status" value="1"/>
</dbReference>
<comment type="caution">
    <text evidence="1">The sequence shown here is derived from an EMBL/GenBank/DDBJ whole genome shotgun (WGS) entry which is preliminary data.</text>
</comment>
<gene>
    <name evidence="1" type="ORF">BJ982_005887</name>
</gene>
<dbReference type="InterPro" id="IPR011013">
    <property type="entry name" value="Gal_mutarotase_sf_dom"/>
</dbReference>
<evidence type="ECO:0000313" key="2">
    <source>
        <dbReference type="Proteomes" id="UP000542210"/>
    </source>
</evidence>
<dbReference type="InterPro" id="IPR008183">
    <property type="entry name" value="Aldose_1/G6P_1-epimerase"/>
</dbReference>
<accession>A0A7W7DFD9</accession>
<keyword evidence="2" id="KW-1185">Reference proteome</keyword>
<dbReference type="GO" id="GO:0004034">
    <property type="term" value="F:aldose 1-epimerase activity"/>
    <property type="evidence" value="ECO:0007669"/>
    <property type="project" value="UniProtKB-EC"/>
</dbReference>
<dbReference type="Proteomes" id="UP000542210">
    <property type="component" value="Unassembled WGS sequence"/>
</dbReference>
<dbReference type="GO" id="GO:0033499">
    <property type="term" value="P:galactose catabolic process via UDP-galactose, Leloir pathway"/>
    <property type="evidence" value="ECO:0007669"/>
    <property type="project" value="TreeGrafter"/>
</dbReference>
<dbReference type="CDD" id="cd09022">
    <property type="entry name" value="Aldose_epim_Ec_YihR"/>
    <property type="match status" value="1"/>
</dbReference>
<evidence type="ECO:0000313" key="1">
    <source>
        <dbReference type="EMBL" id="MBB4704343.1"/>
    </source>
</evidence>